<feature type="region of interest" description="Disordered" evidence="1">
    <location>
        <begin position="519"/>
        <end position="551"/>
    </location>
</feature>
<sequence>MTHLPLPPSPFFLGPRSKSTTLALDIAEVLAQDFYATALKKKLVENDDDQAVSLSHQSASPSDISMDDDTASNLSMDSSSEISASDSDSGLSMSDASDAPTSPVDSDDDYRPSKKGSLAVTRSYALRARNDSAALPDHLSTALPVETALFVDEQDRVGALYIGWPVPNLLWQQTVIKAGDTMLDALKCLRISDEGGPPATPPEMIESGVQCHGLYGNRPQNVSGLPITMVHVALAGLRDSPAIQAIASFQNAMLRRVAPRAWETARLDIERVLKHDTRLRLPFHLPYARGMREATAFAHVEYRFVTDGFPRRERAAQSSGMTMLTALGDYDPNEGELILWEDQKVINFPSGSSFMLPKWMHYSFTAVEAPGPQMIMVQSCDEAVSQFVANDFSCINFEEGTEIDQDLLMQLAQAAAAKPIQYDEAPGGGHAPPRPPPKKQKPLGATADNPLLVNENGEFVAKLGSSPSKMLSPRKASTSTVIAERRSPGGGIIYPGIMGGPPLLIKSTAPLRSVLPTRTTTTTRAARAAATAGPSQQASRRRSAPRSPRPVDRTRALIFDVVPLVDVPIVIPPLRTTTPAGLTKVKSRSAGAVSNGLSRAPPSLLPDSP</sequence>
<name>A0AAD7J6D8_9AGAR</name>
<evidence type="ECO:0000256" key="1">
    <source>
        <dbReference type="SAM" id="MobiDB-lite"/>
    </source>
</evidence>
<evidence type="ECO:0000313" key="3">
    <source>
        <dbReference type="Proteomes" id="UP001215598"/>
    </source>
</evidence>
<organism evidence="2 3">
    <name type="scientific">Mycena metata</name>
    <dbReference type="NCBI Taxonomy" id="1033252"/>
    <lineage>
        <taxon>Eukaryota</taxon>
        <taxon>Fungi</taxon>
        <taxon>Dikarya</taxon>
        <taxon>Basidiomycota</taxon>
        <taxon>Agaricomycotina</taxon>
        <taxon>Agaricomycetes</taxon>
        <taxon>Agaricomycetidae</taxon>
        <taxon>Agaricales</taxon>
        <taxon>Marasmiineae</taxon>
        <taxon>Mycenaceae</taxon>
        <taxon>Mycena</taxon>
    </lineage>
</organism>
<reference evidence="2" key="1">
    <citation type="submission" date="2023-03" db="EMBL/GenBank/DDBJ databases">
        <title>Massive genome expansion in bonnet fungi (Mycena s.s.) driven by repeated elements and novel gene families across ecological guilds.</title>
        <authorList>
            <consortium name="Lawrence Berkeley National Laboratory"/>
            <person name="Harder C.B."/>
            <person name="Miyauchi S."/>
            <person name="Viragh M."/>
            <person name="Kuo A."/>
            <person name="Thoen E."/>
            <person name="Andreopoulos B."/>
            <person name="Lu D."/>
            <person name="Skrede I."/>
            <person name="Drula E."/>
            <person name="Henrissat B."/>
            <person name="Morin E."/>
            <person name="Kohler A."/>
            <person name="Barry K."/>
            <person name="LaButti K."/>
            <person name="Morin E."/>
            <person name="Salamov A."/>
            <person name="Lipzen A."/>
            <person name="Mereny Z."/>
            <person name="Hegedus B."/>
            <person name="Baldrian P."/>
            <person name="Stursova M."/>
            <person name="Weitz H."/>
            <person name="Taylor A."/>
            <person name="Grigoriev I.V."/>
            <person name="Nagy L.G."/>
            <person name="Martin F."/>
            <person name="Kauserud H."/>
        </authorList>
    </citation>
    <scope>NUCLEOTIDE SEQUENCE</scope>
    <source>
        <strain evidence="2">CBHHK182m</strain>
    </source>
</reference>
<dbReference type="Proteomes" id="UP001215598">
    <property type="component" value="Unassembled WGS sequence"/>
</dbReference>
<feature type="compositionally biased region" description="Polar residues" evidence="1">
    <location>
        <begin position="52"/>
        <end position="63"/>
    </location>
</feature>
<feature type="region of interest" description="Disordered" evidence="1">
    <location>
        <begin position="422"/>
        <end position="450"/>
    </location>
</feature>
<feature type="region of interest" description="Disordered" evidence="1">
    <location>
        <begin position="585"/>
        <end position="609"/>
    </location>
</feature>
<dbReference type="EMBL" id="JARKIB010000043">
    <property type="protein sequence ID" value="KAJ7758062.1"/>
    <property type="molecule type" value="Genomic_DNA"/>
</dbReference>
<keyword evidence="3" id="KW-1185">Reference proteome</keyword>
<proteinExistence type="predicted"/>
<protein>
    <submittedName>
        <fullName evidence="2">Uncharacterized protein</fullName>
    </submittedName>
</protein>
<feature type="compositionally biased region" description="Low complexity" evidence="1">
    <location>
        <begin position="75"/>
        <end position="99"/>
    </location>
</feature>
<dbReference type="AlphaFoldDB" id="A0AAD7J6D8"/>
<evidence type="ECO:0000313" key="2">
    <source>
        <dbReference type="EMBL" id="KAJ7758062.1"/>
    </source>
</evidence>
<comment type="caution">
    <text evidence="2">The sequence shown here is derived from an EMBL/GenBank/DDBJ whole genome shotgun (WGS) entry which is preliminary data.</text>
</comment>
<accession>A0AAD7J6D8</accession>
<feature type="compositionally biased region" description="Low complexity" evidence="1">
    <location>
        <begin position="519"/>
        <end position="538"/>
    </location>
</feature>
<gene>
    <name evidence="2" type="ORF">B0H16DRAFT_1457621</name>
</gene>
<feature type="region of interest" description="Disordered" evidence="1">
    <location>
        <begin position="48"/>
        <end position="116"/>
    </location>
</feature>